<dbReference type="RefSeq" id="WP_023053046.1">
    <property type="nucleotide sequence ID" value="NZ_AWXA01000008.1"/>
</dbReference>
<dbReference type="Proteomes" id="UP000017090">
    <property type="component" value="Unassembled WGS sequence"/>
</dbReference>
<comment type="catalytic activity">
    <reaction evidence="2 4">
        <text>L-methionyl-[protein] + [thioredoxin]-disulfide + H2O = L-methionyl-(S)-S-oxide-[protein] + [thioredoxin]-dithiol</text>
        <dbReference type="Rhea" id="RHEA:14217"/>
        <dbReference type="Rhea" id="RHEA-COMP:10698"/>
        <dbReference type="Rhea" id="RHEA-COMP:10700"/>
        <dbReference type="Rhea" id="RHEA-COMP:12313"/>
        <dbReference type="Rhea" id="RHEA-COMP:12315"/>
        <dbReference type="ChEBI" id="CHEBI:15377"/>
        <dbReference type="ChEBI" id="CHEBI:16044"/>
        <dbReference type="ChEBI" id="CHEBI:29950"/>
        <dbReference type="ChEBI" id="CHEBI:44120"/>
        <dbReference type="ChEBI" id="CHEBI:50058"/>
        <dbReference type="EC" id="1.8.4.11"/>
    </reaction>
</comment>
<evidence type="ECO:0000256" key="3">
    <source>
        <dbReference type="ARBA" id="ARBA00048782"/>
    </source>
</evidence>
<sequence length="165" mass="18578">METEIYLAGGCFWGLEALLQKAPCVVSTEVGYANSRRPQPTYEQVCTGATGAAETVKVVHDGTVTGLKRILTVFFEAIDPTSLNRQGFDVGTQYRTGIYYLDEESRHIAEAVLAEESRKYDRPVVTEIMALENFYCAEAYHQDYLKKNPGGYCHLDLSKWDFTKE</sequence>
<feature type="active site" evidence="4">
    <location>
        <position position="11"/>
    </location>
</feature>
<comment type="caution">
    <text evidence="6">The sequence shown here is derived from an EMBL/GenBank/DDBJ whole genome shotgun (WGS) entry which is preliminary data.</text>
</comment>
<dbReference type="PANTHER" id="PTHR42799">
    <property type="entry name" value="MITOCHONDRIAL PEPTIDE METHIONINE SULFOXIDE REDUCTASE"/>
    <property type="match status" value="1"/>
</dbReference>
<evidence type="ECO:0000256" key="4">
    <source>
        <dbReference type="HAMAP-Rule" id="MF_01401"/>
    </source>
</evidence>
<dbReference type="GO" id="GO:0005737">
    <property type="term" value="C:cytoplasm"/>
    <property type="evidence" value="ECO:0007669"/>
    <property type="project" value="TreeGrafter"/>
</dbReference>
<dbReference type="GO" id="GO:0034599">
    <property type="term" value="P:cellular response to oxidative stress"/>
    <property type="evidence" value="ECO:0007669"/>
    <property type="project" value="TreeGrafter"/>
</dbReference>
<dbReference type="AlphaFoldDB" id="U7UR51"/>
<gene>
    <name evidence="4 6" type="primary">msrA</name>
    <name evidence="6" type="ORF">HMPREF1250_2218</name>
</gene>
<comment type="catalytic activity">
    <reaction evidence="3 4">
        <text>[thioredoxin]-disulfide + L-methionine + H2O = L-methionine (S)-S-oxide + [thioredoxin]-dithiol</text>
        <dbReference type="Rhea" id="RHEA:19993"/>
        <dbReference type="Rhea" id="RHEA-COMP:10698"/>
        <dbReference type="Rhea" id="RHEA-COMP:10700"/>
        <dbReference type="ChEBI" id="CHEBI:15377"/>
        <dbReference type="ChEBI" id="CHEBI:29950"/>
        <dbReference type="ChEBI" id="CHEBI:50058"/>
        <dbReference type="ChEBI" id="CHEBI:57844"/>
        <dbReference type="ChEBI" id="CHEBI:58772"/>
        <dbReference type="EC" id="1.8.4.11"/>
    </reaction>
</comment>
<dbReference type="EC" id="1.8.4.11" evidence="4"/>
<dbReference type="Pfam" id="PF01625">
    <property type="entry name" value="PMSR"/>
    <property type="match status" value="1"/>
</dbReference>
<comment type="function">
    <text evidence="4">Has an important function as a repair enzyme for proteins that have been inactivated by oxidation. Catalyzes the reversible oxidation-reduction of methionine sulfoxide in proteins to methionine.</text>
</comment>
<evidence type="ECO:0000259" key="5">
    <source>
        <dbReference type="Pfam" id="PF01625"/>
    </source>
</evidence>
<dbReference type="GO" id="GO:0033744">
    <property type="term" value="F:L-methionine:thioredoxin-disulfide S-oxidoreductase activity"/>
    <property type="evidence" value="ECO:0007669"/>
    <property type="project" value="RHEA"/>
</dbReference>
<keyword evidence="1 4" id="KW-0560">Oxidoreductase</keyword>
<dbReference type="NCBIfam" id="TIGR00401">
    <property type="entry name" value="msrA"/>
    <property type="match status" value="1"/>
</dbReference>
<protein>
    <recommendedName>
        <fullName evidence="4">Peptide methionine sulfoxide reductase MsrA</fullName>
        <shortName evidence="4">Protein-methionine-S-oxide reductase</shortName>
        <ecNumber evidence="4">1.8.4.11</ecNumber>
    </recommendedName>
    <alternativeName>
        <fullName evidence="4">Peptide-methionine (S)-S-oxide reductase</fullName>
        <shortName evidence="4">Peptide Met(O) reductase</shortName>
    </alternativeName>
</protein>
<reference evidence="6 7" key="1">
    <citation type="submission" date="2013-09" db="EMBL/GenBank/DDBJ databases">
        <authorList>
            <person name="Durkin A.S."/>
            <person name="Haft D.R."/>
            <person name="McCorrison J."/>
            <person name="Torralba M."/>
            <person name="Gillis M."/>
            <person name="Haft D.H."/>
            <person name="Methe B."/>
            <person name="Sutton G."/>
            <person name="Nelson K.E."/>
        </authorList>
    </citation>
    <scope>NUCLEOTIDE SEQUENCE [LARGE SCALE GENOMIC DNA]</scope>
    <source>
        <strain evidence="6 7">BV3C16-1</strain>
    </source>
</reference>
<feature type="domain" description="Peptide methionine sulphoxide reductase MsrA" evidence="5">
    <location>
        <begin position="4"/>
        <end position="154"/>
    </location>
</feature>
<evidence type="ECO:0000256" key="1">
    <source>
        <dbReference type="ARBA" id="ARBA00023002"/>
    </source>
</evidence>
<name>U7UR51_9FIRM</name>
<proteinExistence type="inferred from homology"/>
<dbReference type="PATRIC" id="fig|1111454.3.peg.554"/>
<dbReference type="EMBL" id="AWXA01000008">
    <property type="protein sequence ID" value="ERT61756.1"/>
    <property type="molecule type" value="Genomic_DNA"/>
</dbReference>
<evidence type="ECO:0000313" key="6">
    <source>
        <dbReference type="EMBL" id="ERT61756.1"/>
    </source>
</evidence>
<comment type="similarity">
    <text evidence="4">Belongs to the MsrA Met sulfoxide reductase family.</text>
</comment>
<dbReference type="Gene3D" id="3.30.1060.10">
    <property type="entry name" value="Peptide methionine sulphoxide reductase MsrA"/>
    <property type="match status" value="1"/>
</dbReference>
<keyword evidence="7" id="KW-1185">Reference proteome</keyword>
<dbReference type="STRING" id="1111454.HMPREF1250_2218"/>
<evidence type="ECO:0000256" key="2">
    <source>
        <dbReference type="ARBA" id="ARBA00047806"/>
    </source>
</evidence>
<dbReference type="eggNOG" id="COG0225">
    <property type="taxonomic scope" value="Bacteria"/>
</dbReference>
<dbReference type="GO" id="GO:0008113">
    <property type="term" value="F:peptide-methionine (S)-S-oxide reductase activity"/>
    <property type="evidence" value="ECO:0007669"/>
    <property type="project" value="UniProtKB-UniRule"/>
</dbReference>
<dbReference type="SUPFAM" id="SSF55068">
    <property type="entry name" value="Peptide methionine sulfoxide reductase"/>
    <property type="match status" value="1"/>
</dbReference>
<dbReference type="HAMAP" id="MF_01401">
    <property type="entry name" value="MsrA"/>
    <property type="match status" value="1"/>
</dbReference>
<accession>U7UR51</accession>
<organism evidence="6 7">
    <name type="scientific">Megasphaera vaginalis</name>
    <name type="common">ex Srinivasan et al. 2021</name>
    <dbReference type="NCBI Taxonomy" id="1111454"/>
    <lineage>
        <taxon>Bacteria</taxon>
        <taxon>Bacillati</taxon>
        <taxon>Bacillota</taxon>
        <taxon>Negativicutes</taxon>
        <taxon>Veillonellales</taxon>
        <taxon>Veillonellaceae</taxon>
        <taxon>Megasphaera</taxon>
    </lineage>
</organism>
<dbReference type="InterPro" id="IPR002569">
    <property type="entry name" value="Met_Sox_Rdtase_MsrA_dom"/>
</dbReference>
<dbReference type="PANTHER" id="PTHR42799:SF2">
    <property type="entry name" value="MITOCHONDRIAL PEPTIDE METHIONINE SULFOXIDE REDUCTASE"/>
    <property type="match status" value="1"/>
</dbReference>
<dbReference type="InterPro" id="IPR050162">
    <property type="entry name" value="MsrA_MetSO_reductase"/>
</dbReference>
<dbReference type="InterPro" id="IPR036509">
    <property type="entry name" value="Met_Sox_Rdtase_MsrA_sf"/>
</dbReference>
<evidence type="ECO:0000313" key="7">
    <source>
        <dbReference type="Proteomes" id="UP000017090"/>
    </source>
</evidence>